<protein>
    <submittedName>
        <fullName evidence="1">Uncharacterized protein</fullName>
    </submittedName>
</protein>
<feature type="non-terminal residue" evidence="1">
    <location>
        <position position="146"/>
    </location>
</feature>
<comment type="caution">
    <text evidence="1">The sequence shown here is derived from an EMBL/GenBank/DDBJ whole genome shotgun (WGS) entry which is preliminary data.</text>
</comment>
<dbReference type="RefSeq" id="WP_219722429.1">
    <property type="nucleotide sequence ID" value="NZ_PNHK01000396.1"/>
</dbReference>
<dbReference type="Gene3D" id="3.40.91.30">
    <property type="match status" value="1"/>
</dbReference>
<gene>
    <name evidence="1" type="ORF">CJ199_14175</name>
</gene>
<accession>A0A2N6VJ17</accession>
<dbReference type="AlphaFoldDB" id="A0A2N6VJ17"/>
<dbReference type="Proteomes" id="UP000235598">
    <property type="component" value="Unassembled WGS sequence"/>
</dbReference>
<sequence length="146" mass="16319">STRSEENSLETLFKNLKDIANTMSNWLRYTQLVEVHRNDTGDVISEITDDVVAEISDATGIDRSTVSSVLQMKFPRGASEAFLSNYLELSARSREKATEFELATAEIFRKIFGFKAEHTGNHGLRPDVVLSSTEAHYGAIIDNKAY</sequence>
<feature type="non-terminal residue" evidence="1">
    <location>
        <position position="1"/>
    </location>
</feature>
<reference evidence="1 2" key="1">
    <citation type="submission" date="2017-09" db="EMBL/GenBank/DDBJ databases">
        <title>Bacterial strain isolated from the female urinary microbiota.</title>
        <authorList>
            <person name="Thomas-White K."/>
            <person name="Kumar N."/>
            <person name="Forster S."/>
            <person name="Putonti C."/>
            <person name="Lawley T."/>
            <person name="Wolfe A.J."/>
        </authorList>
    </citation>
    <scope>NUCLEOTIDE SEQUENCE [LARGE SCALE GENOMIC DNA]</scope>
    <source>
        <strain evidence="1 2">UMB1301</strain>
    </source>
</reference>
<dbReference type="EMBL" id="PNHK01000396">
    <property type="protein sequence ID" value="PMD04077.1"/>
    <property type="molecule type" value="Genomic_DNA"/>
</dbReference>
<name>A0A2N6VJ17_9MICO</name>
<evidence type="ECO:0000313" key="1">
    <source>
        <dbReference type="EMBL" id="PMD04077.1"/>
    </source>
</evidence>
<evidence type="ECO:0000313" key="2">
    <source>
        <dbReference type="Proteomes" id="UP000235598"/>
    </source>
</evidence>
<organism evidence="1 2">
    <name type="scientific">Brevibacterium paucivorans</name>
    <dbReference type="NCBI Taxonomy" id="170994"/>
    <lineage>
        <taxon>Bacteria</taxon>
        <taxon>Bacillati</taxon>
        <taxon>Actinomycetota</taxon>
        <taxon>Actinomycetes</taxon>
        <taxon>Micrococcales</taxon>
        <taxon>Brevibacteriaceae</taxon>
        <taxon>Brevibacterium</taxon>
    </lineage>
</organism>
<proteinExistence type="predicted"/>